<feature type="non-terminal residue" evidence="1">
    <location>
        <position position="103"/>
    </location>
</feature>
<reference evidence="1" key="1">
    <citation type="submission" date="2018-05" db="EMBL/GenBank/DDBJ databases">
        <authorList>
            <person name="Lanie J.A."/>
            <person name="Ng W.-L."/>
            <person name="Kazmierczak K.M."/>
            <person name="Andrzejewski T.M."/>
            <person name="Davidsen T.M."/>
            <person name="Wayne K.J."/>
            <person name="Tettelin H."/>
            <person name="Glass J.I."/>
            <person name="Rusch D."/>
            <person name="Podicherti R."/>
            <person name="Tsui H.-C.T."/>
            <person name="Winkler M.E."/>
        </authorList>
    </citation>
    <scope>NUCLEOTIDE SEQUENCE</scope>
</reference>
<protein>
    <submittedName>
        <fullName evidence="1">Uncharacterized protein</fullName>
    </submittedName>
</protein>
<dbReference type="AlphaFoldDB" id="A0A382ALS3"/>
<proteinExistence type="predicted"/>
<evidence type="ECO:0000313" key="1">
    <source>
        <dbReference type="EMBL" id="SVB02456.1"/>
    </source>
</evidence>
<organism evidence="1">
    <name type="scientific">marine metagenome</name>
    <dbReference type="NCBI Taxonomy" id="408172"/>
    <lineage>
        <taxon>unclassified sequences</taxon>
        <taxon>metagenomes</taxon>
        <taxon>ecological metagenomes</taxon>
    </lineage>
</organism>
<dbReference type="EMBL" id="UINC01025933">
    <property type="protein sequence ID" value="SVB02456.1"/>
    <property type="molecule type" value="Genomic_DNA"/>
</dbReference>
<name>A0A382ALS3_9ZZZZ</name>
<feature type="non-terminal residue" evidence="1">
    <location>
        <position position="1"/>
    </location>
</feature>
<gene>
    <name evidence="1" type="ORF">METZ01_LOCUS155310</name>
</gene>
<accession>A0A382ALS3</accession>
<sequence length="103" mass="11381">VLTELEVFWAPKDKPDEGKKLKLANAKADFSQGNYAVATAIDGKLAPNNNGWAVAPQLGKPHTASFEVTEAPKHEGPILLIFVMKQEYSGKNWQLGKFRWSVT</sequence>